<reference evidence="3" key="1">
    <citation type="submission" date="2014-11" db="EMBL/GenBank/DDBJ databases">
        <title>Hymenobacter sp. DG25B genome submission.</title>
        <authorList>
            <person name="Jung H.-Y."/>
            <person name="Kim M.K."/>
            <person name="Srinivasan S."/>
            <person name="Lim S."/>
        </authorList>
    </citation>
    <scope>NUCLEOTIDE SEQUENCE [LARGE SCALE GENOMIC DNA]</scope>
    <source>
        <strain evidence="3">DY59</strain>
    </source>
</reference>
<dbReference type="GO" id="GO:0003676">
    <property type="term" value="F:nucleic acid binding"/>
    <property type="evidence" value="ECO:0007669"/>
    <property type="project" value="InterPro"/>
</dbReference>
<dbReference type="InterPro" id="IPR047655">
    <property type="entry name" value="Transpos_IS630-like"/>
</dbReference>
<dbReference type="InterPro" id="IPR038717">
    <property type="entry name" value="Tc1-like_DDE_dom"/>
</dbReference>
<organism evidence="2 3">
    <name type="scientific">Deinococcus radiopugnans</name>
    <dbReference type="NCBI Taxonomy" id="57497"/>
    <lineage>
        <taxon>Bacteria</taxon>
        <taxon>Thermotogati</taxon>
        <taxon>Deinococcota</taxon>
        <taxon>Deinococci</taxon>
        <taxon>Deinococcales</taxon>
        <taxon>Deinococcaceae</taxon>
        <taxon>Deinococcus</taxon>
    </lineage>
</organism>
<dbReference type="AlphaFoldDB" id="A0A0A7KG72"/>
<sequence>MSVWAMDEHRLGLKPILRTVWAPTGQPLVCPVHPRYEWLYIYAFVNPQTGESRFWIVPTLDKQAYQLVMAAFAVSVGAGDEHHVLVVEDNGGFHVPAMQGHPPGITAVRLPPYAPELQPAERLWKLTDATVANRCFDSLNEFQTVLGEQCAWLETQPDLLTQHTLFHWWPLSGN</sequence>
<dbReference type="InterPro" id="IPR036397">
    <property type="entry name" value="RNaseH_sf"/>
</dbReference>
<gene>
    <name evidence="2" type="ORF">QR90_08750</name>
</gene>
<feature type="domain" description="Tc1-like transposase DDE" evidence="1">
    <location>
        <begin position="3"/>
        <end position="142"/>
    </location>
</feature>
<proteinExistence type="predicted"/>
<dbReference type="HOGENOM" id="CLU_056788_6_0_0"/>
<evidence type="ECO:0000313" key="2">
    <source>
        <dbReference type="EMBL" id="AIZ45172.1"/>
    </source>
</evidence>
<dbReference type="Gene3D" id="3.30.420.10">
    <property type="entry name" value="Ribonuclease H-like superfamily/Ribonuclease H"/>
    <property type="match status" value="1"/>
</dbReference>
<dbReference type="Proteomes" id="UP000030634">
    <property type="component" value="Chromosome"/>
</dbReference>
<dbReference type="STRING" id="1182571.QR90_08750"/>
<evidence type="ECO:0000259" key="1">
    <source>
        <dbReference type="Pfam" id="PF13358"/>
    </source>
</evidence>
<dbReference type="KEGG" id="dsw:QR90_08750"/>
<protein>
    <recommendedName>
        <fullName evidence="1">Tc1-like transposase DDE domain-containing protein</fullName>
    </recommendedName>
</protein>
<evidence type="ECO:0000313" key="3">
    <source>
        <dbReference type="Proteomes" id="UP000030634"/>
    </source>
</evidence>
<dbReference type="NCBIfam" id="NF033545">
    <property type="entry name" value="transpos_IS630"/>
    <property type="match status" value="1"/>
</dbReference>
<dbReference type="Pfam" id="PF13358">
    <property type="entry name" value="DDE_3"/>
    <property type="match status" value="1"/>
</dbReference>
<accession>A0A0A7KG72</accession>
<name>A0A0A7KG72_9DEIO</name>
<dbReference type="EMBL" id="CP010028">
    <property type="protein sequence ID" value="AIZ45172.1"/>
    <property type="molecule type" value="Genomic_DNA"/>
</dbReference>